<evidence type="ECO:0000313" key="2">
    <source>
        <dbReference type="EMBL" id="OTF99004.1"/>
    </source>
</evidence>
<dbReference type="Gramene" id="mRNA:HanXRQr2_Chr14g0656101">
    <property type="protein sequence ID" value="mRNA:HanXRQr2_Chr14g0656101"/>
    <property type="gene ID" value="HanXRQr2_Chr14g0656101"/>
</dbReference>
<reference evidence="1" key="3">
    <citation type="submission" date="2020-06" db="EMBL/GenBank/DDBJ databases">
        <title>Helianthus annuus Genome sequencing and assembly Release 2.</title>
        <authorList>
            <person name="Gouzy J."/>
            <person name="Langlade N."/>
            <person name="Munos S."/>
        </authorList>
    </citation>
    <scope>NUCLEOTIDE SEQUENCE</scope>
    <source>
        <tissue evidence="1">Leaves</tissue>
    </source>
</reference>
<dbReference type="Proteomes" id="UP000215914">
    <property type="component" value="Chromosome 14"/>
</dbReference>
<accession>A0A251SJJ0</accession>
<dbReference type="EMBL" id="MNCJ02000329">
    <property type="protein sequence ID" value="KAF5770136.1"/>
    <property type="molecule type" value="Genomic_DNA"/>
</dbReference>
<dbReference type="InParanoid" id="A0A251SJJ0"/>
<dbReference type="EMBL" id="CM007903">
    <property type="protein sequence ID" value="OTF99004.1"/>
    <property type="molecule type" value="Genomic_DNA"/>
</dbReference>
<gene>
    <name evidence="2" type="ORF">HannXRQ_Chr14g0451841</name>
    <name evidence="1" type="ORF">HanXRQr2_Chr14g0656101</name>
</gene>
<evidence type="ECO:0000313" key="1">
    <source>
        <dbReference type="EMBL" id="KAF5770136.1"/>
    </source>
</evidence>
<evidence type="ECO:0000313" key="3">
    <source>
        <dbReference type="Proteomes" id="UP000215914"/>
    </source>
</evidence>
<protein>
    <submittedName>
        <fullName evidence="2">Uncharacterized protein</fullName>
    </submittedName>
</protein>
<reference evidence="1 3" key="1">
    <citation type="journal article" date="2017" name="Nature">
        <title>The sunflower genome provides insights into oil metabolism, flowering and Asterid evolution.</title>
        <authorList>
            <person name="Badouin H."/>
            <person name="Gouzy J."/>
            <person name="Grassa C.J."/>
            <person name="Murat F."/>
            <person name="Staton S.E."/>
            <person name="Cottret L."/>
            <person name="Lelandais-Briere C."/>
            <person name="Owens G.L."/>
            <person name="Carrere S."/>
            <person name="Mayjonade B."/>
            <person name="Legrand L."/>
            <person name="Gill N."/>
            <person name="Kane N.C."/>
            <person name="Bowers J.E."/>
            <person name="Hubner S."/>
            <person name="Bellec A."/>
            <person name="Berard A."/>
            <person name="Berges H."/>
            <person name="Blanchet N."/>
            <person name="Boniface M.C."/>
            <person name="Brunel D."/>
            <person name="Catrice O."/>
            <person name="Chaidir N."/>
            <person name="Claudel C."/>
            <person name="Donnadieu C."/>
            <person name="Faraut T."/>
            <person name="Fievet G."/>
            <person name="Helmstetter N."/>
            <person name="King M."/>
            <person name="Knapp S.J."/>
            <person name="Lai Z."/>
            <person name="Le Paslier M.C."/>
            <person name="Lippi Y."/>
            <person name="Lorenzon L."/>
            <person name="Mandel J.R."/>
            <person name="Marage G."/>
            <person name="Marchand G."/>
            <person name="Marquand E."/>
            <person name="Bret-Mestries E."/>
            <person name="Morien E."/>
            <person name="Nambeesan S."/>
            <person name="Nguyen T."/>
            <person name="Pegot-Espagnet P."/>
            <person name="Pouilly N."/>
            <person name="Raftis F."/>
            <person name="Sallet E."/>
            <person name="Schiex T."/>
            <person name="Thomas J."/>
            <person name="Vandecasteele C."/>
            <person name="Vares D."/>
            <person name="Vear F."/>
            <person name="Vautrin S."/>
            <person name="Crespi M."/>
            <person name="Mangin B."/>
            <person name="Burke J.M."/>
            <person name="Salse J."/>
            <person name="Munos S."/>
            <person name="Vincourt P."/>
            <person name="Rieseberg L.H."/>
            <person name="Langlade N.B."/>
        </authorList>
    </citation>
    <scope>NUCLEOTIDE SEQUENCE [LARGE SCALE GENOMIC DNA]</scope>
    <source>
        <strain evidence="3">cv. SF193</strain>
        <tissue evidence="1">Leaves</tissue>
    </source>
</reference>
<reference evidence="2" key="2">
    <citation type="submission" date="2017-02" db="EMBL/GenBank/DDBJ databases">
        <title>Sunflower complete genome.</title>
        <authorList>
            <person name="Langlade N."/>
            <person name="Munos S."/>
        </authorList>
    </citation>
    <scope>NUCLEOTIDE SEQUENCE [LARGE SCALE GENOMIC DNA]</scope>
    <source>
        <tissue evidence="2">Leaves</tissue>
    </source>
</reference>
<organism evidence="2 3">
    <name type="scientific">Helianthus annuus</name>
    <name type="common">Common sunflower</name>
    <dbReference type="NCBI Taxonomy" id="4232"/>
    <lineage>
        <taxon>Eukaryota</taxon>
        <taxon>Viridiplantae</taxon>
        <taxon>Streptophyta</taxon>
        <taxon>Embryophyta</taxon>
        <taxon>Tracheophyta</taxon>
        <taxon>Spermatophyta</taxon>
        <taxon>Magnoliopsida</taxon>
        <taxon>eudicotyledons</taxon>
        <taxon>Gunneridae</taxon>
        <taxon>Pentapetalae</taxon>
        <taxon>asterids</taxon>
        <taxon>campanulids</taxon>
        <taxon>Asterales</taxon>
        <taxon>Asteraceae</taxon>
        <taxon>Asteroideae</taxon>
        <taxon>Heliantheae alliance</taxon>
        <taxon>Heliantheae</taxon>
        <taxon>Helianthus</taxon>
    </lineage>
</organism>
<sequence length="56" mass="6260">MKIWKLGQNALAAASKQQRQGFRQVDAEPVQLTGLSNDKSGIWNSLSSWSLRQSRS</sequence>
<keyword evidence="3" id="KW-1185">Reference proteome</keyword>
<name>A0A251SJJ0_HELAN</name>
<dbReference type="AlphaFoldDB" id="A0A251SJJ0"/>
<proteinExistence type="predicted"/>